<feature type="site" description="Lowers pKa of active site Tyr" evidence="6">
    <location>
        <position position="87"/>
    </location>
</feature>
<dbReference type="InterPro" id="IPR036812">
    <property type="entry name" value="NAD(P)_OxRdtase_dom_sf"/>
</dbReference>
<accession>A0A194XM19</accession>
<gene>
    <name evidence="8" type="ORF">LY89DRAFT_715401</name>
</gene>
<dbReference type="CDD" id="cd19120">
    <property type="entry name" value="AKR_AKR3C2-3"/>
    <property type="match status" value="1"/>
</dbReference>
<protein>
    <submittedName>
        <fullName evidence="8">Putative ketoreductase</fullName>
    </submittedName>
</protein>
<dbReference type="RefSeq" id="XP_018075484.1">
    <property type="nucleotide sequence ID" value="XM_018218202.1"/>
</dbReference>
<dbReference type="GeneID" id="28827928"/>
<dbReference type="InterPro" id="IPR023210">
    <property type="entry name" value="NADP_OxRdtase_dom"/>
</dbReference>
<evidence type="ECO:0000256" key="1">
    <source>
        <dbReference type="ARBA" id="ARBA00007905"/>
    </source>
</evidence>
<dbReference type="GO" id="GO:0016652">
    <property type="term" value="F:oxidoreductase activity, acting on NAD(P)H as acceptor"/>
    <property type="evidence" value="ECO:0007669"/>
    <property type="project" value="InterPro"/>
</dbReference>
<feature type="active site" description="Proton donor" evidence="4">
    <location>
        <position position="62"/>
    </location>
</feature>
<comment type="similarity">
    <text evidence="1">Belongs to the aldo/keto reductase family.</text>
</comment>
<proteinExistence type="inferred from homology"/>
<keyword evidence="3" id="KW-0560">Oxidoreductase</keyword>
<dbReference type="PANTHER" id="PTHR43827:SF3">
    <property type="entry name" value="NADP-DEPENDENT OXIDOREDUCTASE DOMAIN-CONTAINING PROTEIN"/>
    <property type="match status" value="1"/>
</dbReference>
<evidence type="ECO:0000256" key="5">
    <source>
        <dbReference type="PIRSR" id="PIRSR000097-2"/>
    </source>
</evidence>
<evidence type="ECO:0000256" key="6">
    <source>
        <dbReference type="PIRSR" id="PIRSR000097-3"/>
    </source>
</evidence>
<dbReference type="EMBL" id="KQ947408">
    <property type="protein sequence ID" value="KUJ21129.1"/>
    <property type="molecule type" value="Genomic_DNA"/>
</dbReference>
<keyword evidence="2" id="KW-0521">NADP</keyword>
<dbReference type="FunFam" id="3.20.20.100:FF:000002">
    <property type="entry name" value="2,5-diketo-D-gluconic acid reductase A"/>
    <property type="match status" value="1"/>
</dbReference>
<evidence type="ECO:0000256" key="2">
    <source>
        <dbReference type="ARBA" id="ARBA00022857"/>
    </source>
</evidence>
<dbReference type="InterPro" id="IPR018170">
    <property type="entry name" value="Aldo/ket_reductase_CS"/>
</dbReference>
<evidence type="ECO:0000259" key="7">
    <source>
        <dbReference type="Pfam" id="PF00248"/>
    </source>
</evidence>
<feature type="domain" description="NADP-dependent oxidoreductase" evidence="7">
    <location>
        <begin position="23"/>
        <end position="274"/>
    </location>
</feature>
<evidence type="ECO:0000313" key="8">
    <source>
        <dbReference type="EMBL" id="KUJ21129.1"/>
    </source>
</evidence>
<dbReference type="Gene3D" id="3.20.20.100">
    <property type="entry name" value="NADP-dependent oxidoreductase domain"/>
    <property type="match status" value="1"/>
</dbReference>
<feature type="binding site" evidence="5">
    <location>
        <position position="117"/>
    </location>
    <ligand>
        <name>substrate</name>
    </ligand>
</feature>
<organism evidence="8 9">
    <name type="scientific">Mollisia scopiformis</name>
    <name type="common">Conifer needle endophyte fungus</name>
    <name type="synonym">Phialocephala scopiformis</name>
    <dbReference type="NCBI Taxonomy" id="149040"/>
    <lineage>
        <taxon>Eukaryota</taxon>
        <taxon>Fungi</taxon>
        <taxon>Dikarya</taxon>
        <taxon>Ascomycota</taxon>
        <taxon>Pezizomycotina</taxon>
        <taxon>Leotiomycetes</taxon>
        <taxon>Helotiales</taxon>
        <taxon>Mollisiaceae</taxon>
        <taxon>Mollisia</taxon>
    </lineage>
</organism>
<dbReference type="Pfam" id="PF00248">
    <property type="entry name" value="Aldo_ket_red"/>
    <property type="match status" value="1"/>
</dbReference>
<sequence length="294" mass="32395">MASNTLPTAKLNTGAEIPMLAYGTGTAHFKSSNLDQIDRKTVESIKTALSLGFYHLDGAEVYNTEAEIGIAIKESSIPREKLFITTKVFTNMTTIPTALETSLIKLGLSYVDLYLIHNPFFTTSALTLQTAWKAMEAVHRSGKARAIGVSNFLRSHLLSILSIATIVPAINQLEYNPYLQREGIVSWSLERGIRTAAYGPLVPIRKARPGPLDAVLEVLTAKYGVCEEAVLLRWTVQMGVVAVTTSGKRERLEGYLQAGGFELTEGEVDEISRVGREKHFRGSHWGFDYGDSRE</sequence>
<dbReference type="OrthoDB" id="416253at2759"/>
<evidence type="ECO:0000256" key="3">
    <source>
        <dbReference type="ARBA" id="ARBA00023002"/>
    </source>
</evidence>
<dbReference type="InterPro" id="IPR020471">
    <property type="entry name" value="AKR"/>
</dbReference>
<dbReference type="PANTHER" id="PTHR43827">
    <property type="entry name" value="2,5-DIKETO-D-GLUCONIC ACID REDUCTASE"/>
    <property type="match status" value="1"/>
</dbReference>
<dbReference type="PIRSF" id="PIRSF000097">
    <property type="entry name" value="AKR"/>
    <property type="match status" value="1"/>
</dbReference>
<dbReference type="GO" id="GO:0016616">
    <property type="term" value="F:oxidoreductase activity, acting on the CH-OH group of donors, NAD or NADP as acceptor"/>
    <property type="evidence" value="ECO:0007669"/>
    <property type="project" value="UniProtKB-ARBA"/>
</dbReference>
<dbReference type="FunCoup" id="A0A194XM19">
    <property type="interactions" value="227"/>
</dbReference>
<dbReference type="PROSITE" id="PS00062">
    <property type="entry name" value="ALDOKETO_REDUCTASE_2"/>
    <property type="match status" value="1"/>
</dbReference>
<evidence type="ECO:0000313" key="9">
    <source>
        <dbReference type="Proteomes" id="UP000070700"/>
    </source>
</evidence>
<dbReference type="InterPro" id="IPR044494">
    <property type="entry name" value="AKR3C2/3"/>
</dbReference>
<reference evidence="8 9" key="1">
    <citation type="submission" date="2015-10" db="EMBL/GenBank/DDBJ databases">
        <title>Full genome of DAOMC 229536 Phialocephala scopiformis, a fungal endophyte of spruce producing the potent anti-insectan compound rugulosin.</title>
        <authorList>
            <consortium name="DOE Joint Genome Institute"/>
            <person name="Walker A.K."/>
            <person name="Frasz S.L."/>
            <person name="Seifert K.A."/>
            <person name="Miller J.D."/>
            <person name="Mondo S.J."/>
            <person name="Labutti K."/>
            <person name="Lipzen A."/>
            <person name="Dockter R."/>
            <person name="Kennedy M."/>
            <person name="Grigoriev I.V."/>
            <person name="Spatafora J.W."/>
        </authorList>
    </citation>
    <scope>NUCLEOTIDE SEQUENCE [LARGE SCALE GENOMIC DNA]</scope>
    <source>
        <strain evidence="8 9">CBS 120377</strain>
    </source>
</reference>
<dbReference type="KEGG" id="psco:LY89DRAFT_715401"/>
<dbReference type="AlphaFoldDB" id="A0A194XM19"/>
<dbReference type="InParanoid" id="A0A194XM19"/>
<dbReference type="SUPFAM" id="SSF51430">
    <property type="entry name" value="NAD(P)-linked oxidoreductase"/>
    <property type="match status" value="1"/>
</dbReference>
<evidence type="ECO:0000256" key="4">
    <source>
        <dbReference type="PIRSR" id="PIRSR000097-1"/>
    </source>
</evidence>
<name>A0A194XM19_MOLSC</name>
<dbReference type="Proteomes" id="UP000070700">
    <property type="component" value="Unassembled WGS sequence"/>
</dbReference>
<keyword evidence="9" id="KW-1185">Reference proteome</keyword>
<dbReference type="PRINTS" id="PR00069">
    <property type="entry name" value="ALDKETRDTASE"/>
</dbReference>